<dbReference type="RefSeq" id="WP_282333460.1">
    <property type="nucleotide sequence ID" value="NZ_JASBRG010000003.1"/>
</dbReference>
<protein>
    <submittedName>
        <fullName evidence="3">M56 family metallopeptidase</fullName>
    </submittedName>
</protein>
<keyword evidence="1" id="KW-0812">Transmembrane</keyword>
<evidence type="ECO:0000259" key="2">
    <source>
        <dbReference type="Pfam" id="PF05569"/>
    </source>
</evidence>
<keyword evidence="1" id="KW-0472">Membrane</keyword>
<keyword evidence="1" id="KW-1133">Transmembrane helix</keyword>
<feature type="transmembrane region" description="Helical" evidence="1">
    <location>
        <begin position="101"/>
        <end position="124"/>
    </location>
</feature>
<feature type="transmembrane region" description="Helical" evidence="1">
    <location>
        <begin position="20"/>
        <end position="38"/>
    </location>
</feature>
<organism evidence="3 4">
    <name type="scientific">Pinibacter soli</name>
    <dbReference type="NCBI Taxonomy" id="3044211"/>
    <lineage>
        <taxon>Bacteria</taxon>
        <taxon>Pseudomonadati</taxon>
        <taxon>Bacteroidota</taxon>
        <taxon>Chitinophagia</taxon>
        <taxon>Chitinophagales</taxon>
        <taxon>Chitinophagaceae</taxon>
        <taxon>Pinibacter</taxon>
    </lineage>
</organism>
<dbReference type="Proteomes" id="UP001226434">
    <property type="component" value="Unassembled WGS sequence"/>
</dbReference>
<dbReference type="Gene3D" id="3.30.2010.10">
    <property type="entry name" value="Metalloproteases ('zincins'), catalytic domain"/>
    <property type="match status" value="1"/>
</dbReference>
<dbReference type="PANTHER" id="PTHR34978:SF3">
    <property type="entry name" value="SLR0241 PROTEIN"/>
    <property type="match status" value="1"/>
</dbReference>
<dbReference type="InterPro" id="IPR052173">
    <property type="entry name" value="Beta-lactam_resp_regulator"/>
</dbReference>
<accession>A0ABT6R9V8</accession>
<feature type="domain" description="Peptidase M56" evidence="2">
    <location>
        <begin position="108"/>
        <end position="295"/>
    </location>
</feature>
<gene>
    <name evidence="3" type="ORF">QJ048_06155</name>
</gene>
<dbReference type="EMBL" id="JASBRG010000003">
    <property type="protein sequence ID" value="MDI3319346.1"/>
    <property type="molecule type" value="Genomic_DNA"/>
</dbReference>
<dbReference type="Pfam" id="PF05569">
    <property type="entry name" value="Peptidase_M56"/>
    <property type="match status" value="1"/>
</dbReference>
<evidence type="ECO:0000313" key="4">
    <source>
        <dbReference type="Proteomes" id="UP001226434"/>
    </source>
</evidence>
<evidence type="ECO:0000313" key="3">
    <source>
        <dbReference type="EMBL" id="MDI3319346.1"/>
    </source>
</evidence>
<sequence>MSPLSHSAFLQQLAWSLLSSLWQFAALWLVYIGFSFSFKKASAAVKYNIALTLLSAGTLTVVGNFIFRYWFLPDASFSIIGYAHEHYSTLYQQSLNYFNAVLPYISIIYLGVVFFLSLRFLFFIRASYLLNKKDLVKISPFYKIYIQELSMRMSIKKKVSVWISKNVDAPLLIGYFKPVILLPLAAINQLTTEQLEAILLHEMAHIQRNDYFVNVLLGLVNIMLFFNPFAKLFIKVLETERENSCDDFVLQFRYSPEIYAKALLTLEQNRSNVLPSLSLSSNGKNEKHLLTRVKRIMNVPVDTKINKQQLVFPLLLLLFSSALFVQPTNRETITPLTPTMQTVSFSSAEASGLPYNYLLRNNKPVAEMQGNIQQTRMAANTYKQEIRVTVQNVLVAVKIKRSNSLETKQADELAPPPPPVPQLVAVSYSAPNAEPIHVETVQTIEKRDFVIPAAPQPNVKINISTNSPYVPGSSFSYYNIQDSINALSSEDHALKLALVKASVALDMARQANICNEEKLLLNLEQSLSCMHYYEKDNVAKIIDMQSTALVQMLVAKADKQQQLRDRHVMKIDSLQKEIKVVRKRAVVSL</sequence>
<feature type="transmembrane region" description="Helical" evidence="1">
    <location>
        <begin position="50"/>
        <end position="71"/>
    </location>
</feature>
<keyword evidence="4" id="KW-1185">Reference proteome</keyword>
<comment type="caution">
    <text evidence="3">The sequence shown here is derived from an EMBL/GenBank/DDBJ whole genome shotgun (WGS) entry which is preliminary data.</text>
</comment>
<feature type="transmembrane region" description="Helical" evidence="1">
    <location>
        <begin position="211"/>
        <end position="234"/>
    </location>
</feature>
<proteinExistence type="predicted"/>
<dbReference type="CDD" id="cd07341">
    <property type="entry name" value="M56_BlaR1_MecR1_like"/>
    <property type="match status" value="1"/>
</dbReference>
<reference evidence="3 4" key="1">
    <citation type="submission" date="2023-05" db="EMBL/GenBank/DDBJ databases">
        <title>Genome sequence of Pinibacter sp. MAH-24.</title>
        <authorList>
            <person name="Huq M.A."/>
        </authorList>
    </citation>
    <scope>NUCLEOTIDE SEQUENCE [LARGE SCALE GENOMIC DNA]</scope>
    <source>
        <strain evidence="3 4">MAH-24</strain>
    </source>
</reference>
<dbReference type="PANTHER" id="PTHR34978">
    <property type="entry name" value="POSSIBLE SENSOR-TRANSDUCER PROTEIN BLAR"/>
    <property type="match status" value="1"/>
</dbReference>
<name>A0ABT6R9V8_9BACT</name>
<dbReference type="InterPro" id="IPR008756">
    <property type="entry name" value="Peptidase_M56"/>
</dbReference>
<evidence type="ECO:0000256" key="1">
    <source>
        <dbReference type="SAM" id="Phobius"/>
    </source>
</evidence>